<dbReference type="PANTHER" id="PTHR32309:SF13">
    <property type="entry name" value="FERRIC ENTEROBACTIN TRANSPORT PROTEIN FEPE"/>
    <property type="match status" value="1"/>
</dbReference>
<feature type="domain" description="AAA" evidence="11">
    <location>
        <begin position="518"/>
        <end position="639"/>
    </location>
</feature>
<feature type="coiled-coil region" evidence="9">
    <location>
        <begin position="326"/>
        <end position="363"/>
    </location>
</feature>
<organism evidence="12 13">
    <name type="scientific">Trichormus variabilis SAG 1403-4b</name>
    <dbReference type="NCBI Taxonomy" id="447716"/>
    <lineage>
        <taxon>Bacteria</taxon>
        <taxon>Bacillati</taxon>
        <taxon>Cyanobacteriota</taxon>
        <taxon>Cyanophyceae</taxon>
        <taxon>Nostocales</taxon>
        <taxon>Nostocaceae</taxon>
        <taxon>Trichormus</taxon>
    </lineage>
</organism>
<dbReference type="SUPFAM" id="SSF52540">
    <property type="entry name" value="P-loop containing nucleoside triphosphate hydrolases"/>
    <property type="match status" value="1"/>
</dbReference>
<dbReference type="CDD" id="cd05387">
    <property type="entry name" value="BY-kinase"/>
    <property type="match status" value="1"/>
</dbReference>
<dbReference type="RefSeq" id="WP_127056232.1">
    <property type="nucleotide sequence ID" value="NZ_RSCM01000019.1"/>
</dbReference>
<dbReference type="EMBL" id="RSCM01000019">
    <property type="protein sequence ID" value="RUS93369.1"/>
    <property type="molecule type" value="Genomic_DNA"/>
</dbReference>
<dbReference type="GO" id="GO:0004713">
    <property type="term" value="F:protein tyrosine kinase activity"/>
    <property type="evidence" value="ECO:0007669"/>
    <property type="project" value="TreeGrafter"/>
</dbReference>
<evidence type="ECO:0000256" key="1">
    <source>
        <dbReference type="ARBA" id="ARBA00007316"/>
    </source>
</evidence>
<evidence type="ECO:0000256" key="3">
    <source>
        <dbReference type="ARBA" id="ARBA00022679"/>
    </source>
</evidence>
<dbReference type="PANTHER" id="PTHR32309">
    <property type="entry name" value="TYROSINE-PROTEIN KINASE"/>
    <property type="match status" value="1"/>
</dbReference>
<dbReference type="InterPro" id="IPR027417">
    <property type="entry name" value="P-loop_NTPase"/>
</dbReference>
<keyword evidence="6" id="KW-0067">ATP-binding</keyword>
<accession>A0A3S1BQX5</accession>
<evidence type="ECO:0000256" key="6">
    <source>
        <dbReference type="ARBA" id="ARBA00022840"/>
    </source>
</evidence>
<dbReference type="InterPro" id="IPR025669">
    <property type="entry name" value="AAA_dom"/>
</dbReference>
<sequence length="728" mass="79708">MTPPIVKRYIIAFEKYKWIGLASFSVVIAGSVVVAIQPDPPVSYVAESALNYVSPTISFSKTGTEIQEQGKELTQEILLSNQIIENVAAKVKTKPKTIGANVSIKLPKADKSGKLDSSGIILKYVDSNPNRAKEVLDELMKSMVQLSSEINTGRLKAIIKKLNDRLPEFKQELQAAENKLEQYDRLERPAILAAENGSLLGGITTSQNQQRQLKFTISGIDAQMRSLENKLGLTVGQAYVSSALSADPIIANLRSQIYQAESQIAVLRKDLRPEHPTMIQLQRQKEASEELLQERAAEVLGGGGIAAPIQGNVKGIRTQSSLDPTRQALANQMVALQTQREMLEQQLKQQKEQEEQLRQESSLVPNKQLERSRLEQVVGLKKAIYDQMQAKLTDAKTAEAETVSSLSIASQPTVNAAPSKPKSVPATLAIGGFLGVFIGGGVIFLLGSLEGTFKTREDIRESLKQKEVLLLGELPFIPVDNLDPEALPVLLSSDSPYLEFYEKFRSNLRRIGGKNLKVILITSVSSQEGKTVSAYNLGIASALAGKRTLIIETDLRSPSRASALKVAPDSYATMEPLLYYSSLSDCIRLVPDVENLYIIPSAGPVRQSAAILESSEMRRLIEDARERYDLVILDTNPLSISNDPLLIQPYSDGIVLVARPNYTQENMLGEAIDQLLEDELGLLGSIINGADIKVNLPEELVELRTATSDIDLEVIEPAAEISSIFGNK</sequence>
<evidence type="ECO:0000256" key="9">
    <source>
        <dbReference type="SAM" id="Coils"/>
    </source>
</evidence>
<feature type="coiled-coil region" evidence="9">
    <location>
        <begin position="250"/>
        <end position="298"/>
    </location>
</feature>
<dbReference type="EC" id="2.7.10.2" evidence="2"/>
<keyword evidence="13" id="KW-1185">Reference proteome</keyword>
<reference evidence="12 13" key="1">
    <citation type="journal article" date="2019" name="Genome Biol. Evol.">
        <title>Day and night: Metabolic profiles and evolutionary relationships of six axenic non-marine cyanobacteria.</title>
        <authorList>
            <person name="Will S.E."/>
            <person name="Henke P."/>
            <person name="Boedeker C."/>
            <person name="Huang S."/>
            <person name="Brinkmann H."/>
            <person name="Rohde M."/>
            <person name="Jarek M."/>
            <person name="Friedl T."/>
            <person name="Seufert S."/>
            <person name="Schumacher M."/>
            <person name="Overmann J."/>
            <person name="Neumann-Schaal M."/>
            <person name="Petersen J."/>
        </authorList>
    </citation>
    <scope>NUCLEOTIDE SEQUENCE [LARGE SCALE GENOMIC DNA]</scope>
    <source>
        <strain evidence="12 13">SAG 1403-4b</strain>
    </source>
</reference>
<dbReference type="Gene3D" id="3.40.50.300">
    <property type="entry name" value="P-loop containing nucleotide triphosphate hydrolases"/>
    <property type="match status" value="1"/>
</dbReference>
<keyword evidence="3" id="KW-0808">Transferase</keyword>
<dbReference type="InterPro" id="IPR050445">
    <property type="entry name" value="Bact_polysacc_biosynth/exp"/>
</dbReference>
<keyword evidence="9" id="KW-0175">Coiled coil</keyword>
<evidence type="ECO:0000256" key="10">
    <source>
        <dbReference type="SAM" id="Phobius"/>
    </source>
</evidence>
<keyword evidence="10" id="KW-0472">Membrane</keyword>
<dbReference type="Pfam" id="PF13614">
    <property type="entry name" value="AAA_31"/>
    <property type="match status" value="1"/>
</dbReference>
<dbReference type="GO" id="GO:0005886">
    <property type="term" value="C:plasma membrane"/>
    <property type="evidence" value="ECO:0007669"/>
    <property type="project" value="TreeGrafter"/>
</dbReference>
<dbReference type="AlphaFoldDB" id="A0A3S1BQX5"/>
<evidence type="ECO:0000259" key="11">
    <source>
        <dbReference type="Pfam" id="PF13614"/>
    </source>
</evidence>
<comment type="catalytic activity">
    <reaction evidence="8">
        <text>L-tyrosyl-[protein] + ATP = O-phospho-L-tyrosyl-[protein] + ADP + H(+)</text>
        <dbReference type="Rhea" id="RHEA:10596"/>
        <dbReference type="Rhea" id="RHEA-COMP:10136"/>
        <dbReference type="Rhea" id="RHEA-COMP:20101"/>
        <dbReference type="ChEBI" id="CHEBI:15378"/>
        <dbReference type="ChEBI" id="CHEBI:30616"/>
        <dbReference type="ChEBI" id="CHEBI:46858"/>
        <dbReference type="ChEBI" id="CHEBI:61978"/>
        <dbReference type="ChEBI" id="CHEBI:456216"/>
        <dbReference type="EC" id="2.7.10.2"/>
    </reaction>
</comment>
<keyword evidence="5" id="KW-0418">Kinase</keyword>
<dbReference type="InterPro" id="IPR005702">
    <property type="entry name" value="Wzc-like_C"/>
</dbReference>
<keyword evidence="7" id="KW-0829">Tyrosine-protein kinase</keyword>
<evidence type="ECO:0000313" key="12">
    <source>
        <dbReference type="EMBL" id="RUS93369.1"/>
    </source>
</evidence>
<feature type="coiled-coil region" evidence="9">
    <location>
        <begin position="159"/>
        <end position="186"/>
    </location>
</feature>
<keyword evidence="10" id="KW-1133">Transmembrane helix</keyword>
<feature type="transmembrane region" description="Helical" evidence="10">
    <location>
        <begin position="426"/>
        <end position="446"/>
    </location>
</feature>
<comment type="similarity">
    <text evidence="1">Belongs to the CpsD/CapB family.</text>
</comment>
<keyword evidence="10" id="KW-0812">Transmembrane</keyword>
<dbReference type="OrthoDB" id="9758283at2"/>
<evidence type="ECO:0000256" key="8">
    <source>
        <dbReference type="ARBA" id="ARBA00051245"/>
    </source>
</evidence>
<evidence type="ECO:0000256" key="2">
    <source>
        <dbReference type="ARBA" id="ARBA00011903"/>
    </source>
</evidence>
<comment type="caution">
    <text evidence="12">The sequence shown here is derived from an EMBL/GenBank/DDBJ whole genome shotgun (WGS) entry which is preliminary data.</text>
</comment>
<evidence type="ECO:0000256" key="4">
    <source>
        <dbReference type="ARBA" id="ARBA00022741"/>
    </source>
</evidence>
<keyword evidence="4" id="KW-0547">Nucleotide-binding</keyword>
<proteinExistence type="inferred from homology"/>
<evidence type="ECO:0000256" key="7">
    <source>
        <dbReference type="ARBA" id="ARBA00023137"/>
    </source>
</evidence>
<name>A0A3S1BQX5_ANAVA</name>
<dbReference type="Proteomes" id="UP000276103">
    <property type="component" value="Unassembled WGS sequence"/>
</dbReference>
<gene>
    <name evidence="12" type="ORF">DSM107003_44250</name>
</gene>
<evidence type="ECO:0000256" key="5">
    <source>
        <dbReference type="ARBA" id="ARBA00022777"/>
    </source>
</evidence>
<protein>
    <recommendedName>
        <fullName evidence="2">non-specific protein-tyrosine kinase</fullName>
        <ecNumber evidence="2">2.7.10.2</ecNumber>
    </recommendedName>
</protein>
<evidence type="ECO:0000313" key="13">
    <source>
        <dbReference type="Proteomes" id="UP000276103"/>
    </source>
</evidence>